<dbReference type="PANTHER" id="PTHR10174">
    <property type="entry name" value="ALPHA-TOCOPHEROL TRANSFER PROTEIN-RELATED"/>
    <property type="match status" value="1"/>
</dbReference>
<dbReference type="CDD" id="cd00170">
    <property type="entry name" value="SEC14"/>
    <property type="match status" value="1"/>
</dbReference>
<gene>
    <name evidence="2" type="ORF">BEMITA_LOCUS8212</name>
</gene>
<dbReference type="EMBL" id="OU963865">
    <property type="protein sequence ID" value="CAH0389377.1"/>
    <property type="molecule type" value="Genomic_DNA"/>
</dbReference>
<proteinExistence type="predicted"/>
<dbReference type="Gene3D" id="3.40.525.10">
    <property type="entry name" value="CRAL-TRIO lipid binding domain"/>
    <property type="match status" value="1"/>
</dbReference>
<dbReference type="Gene3D" id="1.20.5.1200">
    <property type="entry name" value="Alpha-tocopherol transfer"/>
    <property type="match status" value="1"/>
</dbReference>
<protein>
    <recommendedName>
        <fullName evidence="1">CRAL-TRIO domain-containing protein</fullName>
    </recommendedName>
</protein>
<name>A0A9P0ADF0_BEMTA</name>
<dbReference type="PRINTS" id="PR00180">
    <property type="entry name" value="CRETINALDHBP"/>
</dbReference>
<dbReference type="InterPro" id="IPR001251">
    <property type="entry name" value="CRAL-TRIO_dom"/>
</dbReference>
<dbReference type="SMART" id="SM00516">
    <property type="entry name" value="SEC14"/>
    <property type="match status" value="1"/>
</dbReference>
<dbReference type="Pfam" id="PF00650">
    <property type="entry name" value="CRAL_TRIO"/>
    <property type="match status" value="1"/>
</dbReference>
<dbReference type="GO" id="GO:1902936">
    <property type="term" value="F:phosphatidylinositol bisphosphate binding"/>
    <property type="evidence" value="ECO:0007669"/>
    <property type="project" value="TreeGrafter"/>
</dbReference>
<dbReference type="SUPFAM" id="SSF46938">
    <property type="entry name" value="CRAL/TRIO N-terminal domain"/>
    <property type="match status" value="1"/>
</dbReference>
<dbReference type="GO" id="GO:0016020">
    <property type="term" value="C:membrane"/>
    <property type="evidence" value="ECO:0007669"/>
    <property type="project" value="TreeGrafter"/>
</dbReference>
<feature type="domain" description="CRAL-TRIO" evidence="1">
    <location>
        <begin position="117"/>
        <end position="280"/>
    </location>
</feature>
<dbReference type="PANTHER" id="PTHR10174:SF130">
    <property type="entry name" value="ALPHA-TOCOPHEROL TRANSFER PROTEIN-LIKE"/>
    <property type="match status" value="1"/>
</dbReference>
<evidence type="ECO:0000313" key="2">
    <source>
        <dbReference type="EMBL" id="CAH0389377.1"/>
    </source>
</evidence>
<accession>A0A9P0ADF0</accession>
<reference evidence="2" key="1">
    <citation type="submission" date="2021-12" db="EMBL/GenBank/DDBJ databases">
        <authorList>
            <person name="King R."/>
        </authorList>
    </citation>
    <scope>NUCLEOTIDE SEQUENCE</scope>
</reference>
<organism evidence="2 3">
    <name type="scientific">Bemisia tabaci</name>
    <name type="common">Sweetpotato whitefly</name>
    <name type="synonym">Aleurodes tabaci</name>
    <dbReference type="NCBI Taxonomy" id="7038"/>
    <lineage>
        <taxon>Eukaryota</taxon>
        <taxon>Metazoa</taxon>
        <taxon>Ecdysozoa</taxon>
        <taxon>Arthropoda</taxon>
        <taxon>Hexapoda</taxon>
        <taxon>Insecta</taxon>
        <taxon>Pterygota</taxon>
        <taxon>Neoptera</taxon>
        <taxon>Paraneoptera</taxon>
        <taxon>Hemiptera</taxon>
        <taxon>Sternorrhyncha</taxon>
        <taxon>Aleyrodoidea</taxon>
        <taxon>Aleyrodidae</taxon>
        <taxon>Aleyrodinae</taxon>
        <taxon>Bemisia</taxon>
    </lineage>
</organism>
<evidence type="ECO:0000313" key="3">
    <source>
        <dbReference type="Proteomes" id="UP001152759"/>
    </source>
</evidence>
<dbReference type="PROSITE" id="PS50191">
    <property type="entry name" value="CRAL_TRIO"/>
    <property type="match status" value="1"/>
</dbReference>
<evidence type="ECO:0000259" key="1">
    <source>
        <dbReference type="PROSITE" id="PS50191"/>
    </source>
</evidence>
<dbReference type="InterPro" id="IPR036273">
    <property type="entry name" value="CRAL/TRIO_N_dom_sf"/>
</dbReference>
<sequence>MGIEIEKSLIEPKMVIELDDEPLIRMLADPHMINSETCKRAKIELGEDSQLLSRNIIALRDRILEHPELRARIDDVFLSAFLRTKKHNVEKSFESVKKFYNIQRTYPVHFDFFLPSEKCYLLKKPLLVVCPQSDYLGRKVVLGFPRHINVDKFKIEDVFQYATTLLRLLMEDPQLQVVGLVLVLDLAGFTLLQQARIITPTVAWLIVNIIQECIPFRLREIHIINQAFHFSALFAMFSPFLKEKLRKKIRLHGKNYASLHAEVSPKILPPEFGGSGATLAHDFAATNRFLMSCEDKIKGLRRLTEKDIEVNS</sequence>
<dbReference type="Proteomes" id="UP001152759">
    <property type="component" value="Chromosome 4"/>
</dbReference>
<dbReference type="Gene3D" id="1.10.8.20">
    <property type="entry name" value="N-terminal domain of phosphatidylinositol transfer protein sec14p"/>
    <property type="match status" value="1"/>
</dbReference>
<dbReference type="SUPFAM" id="SSF52087">
    <property type="entry name" value="CRAL/TRIO domain"/>
    <property type="match status" value="1"/>
</dbReference>
<dbReference type="InterPro" id="IPR036865">
    <property type="entry name" value="CRAL-TRIO_dom_sf"/>
</dbReference>
<keyword evidence="3" id="KW-1185">Reference proteome</keyword>
<dbReference type="AlphaFoldDB" id="A0A9P0ADF0"/>